<sequence>MKAAFITAIAALAASVVAAPTKIAPGLDSVTQALGLDLSSAPTEVTSDASSGKVVQDLGPKVNDVLEVTGSNAERLLIQVSPEVAGLLSTLGLPALGAPVGTIVASASSVGELVKDLGPHTENLLTVVGEGGKYLLLQLSPGLAGLVSGLGLPGVGVPVGSVVATLGNNLKRDKIVQDLAPHVRDILEITGPNAERLLLQLSPEVAALVSGLGLPNVGVPAGTVVASASSVGDLPKDAGKPLDDLITVVGKDGSALLIKLSSPVAALLSGLGLAGVGTSVGSIVATLGNNV</sequence>
<keyword evidence="3" id="KW-1185">Reference proteome</keyword>
<feature type="signal peptide" evidence="1">
    <location>
        <begin position="1"/>
        <end position="18"/>
    </location>
</feature>
<accession>A0ABR4LMH3</accession>
<keyword evidence="1" id="KW-0732">Signal</keyword>
<organism evidence="2 3">
    <name type="scientific">Aspergillus lucknowensis</name>
    <dbReference type="NCBI Taxonomy" id="176173"/>
    <lineage>
        <taxon>Eukaryota</taxon>
        <taxon>Fungi</taxon>
        <taxon>Dikarya</taxon>
        <taxon>Ascomycota</taxon>
        <taxon>Pezizomycotina</taxon>
        <taxon>Eurotiomycetes</taxon>
        <taxon>Eurotiomycetidae</taxon>
        <taxon>Eurotiales</taxon>
        <taxon>Aspergillaceae</taxon>
        <taxon>Aspergillus</taxon>
        <taxon>Aspergillus subgen. Nidulantes</taxon>
    </lineage>
</organism>
<proteinExistence type="predicted"/>
<gene>
    <name evidence="2" type="ORF">BJX67DRAFT_173497</name>
</gene>
<dbReference type="EMBL" id="JBFXLQ010000030">
    <property type="protein sequence ID" value="KAL2865717.1"/>
    <property type="molecule type" value="Genomic_DNA"/>
</dbReference>
<dbReference type="GeneID" id="98140184"/>
<reference evidence="2 3" key="1">
    <citation type="submission" date="2024-07" db="EMBL/GenBank/DDBJ databases">
        <title>Section-level genome sequencing and comparative genomics of Aspergillus sections Usti and Cavernicolus.</title>
        <authorList>
            <consortium name="Lawrence Berkeley National Laboratory"/>
            <person name="Nybo J.L."/>
            <person name="Vesth T.C."/>
            <person name="Theobald S."/>
            <person name="Frisvad J.C."/>
            <person name="Larsen T.O."/>
            <person name="Kjaerboelling I."/>
            <person name="Rothschild-Mancinelli K."/>
            <person name="Lyhne E.K."/>
            <person name="Kogle M.E."/>
            <person name="Barry K."/>
            <person name="Clum A."/>
            <person name="Na H."/>
            <person name="Ledsgaard L."/>
            <person name="Lin J."/>
            <person name="Lipzen A."/>
            <person name="Kuo A."/>
            <person name="Riley R."/>
            <person name="Mondo S."/>
            <person name="Labutti K."/>
            <person name="Haridas S."/>
            <person name="Pangalinan J."/>
            <person name="Salamov A.A."/>
            <person name="Simmons B.A."/>
            <person name="Magnuson J.K."/>
            <person name="Chen J."/>
            <person name="Drula E."/>
            <person name="Henrissat B."/>
            <person name="Wiebenga A."/>
            <person name="Lubbers R.J."/>
            <person name="Gomes A.C."/>
            <person name="Macurrencykelacurrency M.R."/>
            <person name="Stajich J."/>
            <person name="Grigoriev I.V."/>
            <person name="Mortensen U.H."/>
            <person name="De Vries R.P."/>
            <person name="Baker S.E."/>
            <person name="Andersen M.R."/>
        </authorList>
    </citation>
    <scope>NUCLEOTIDE SEQUENCE [LARGE SCALE GENOMIC DNA]</scope>
    <source>
        <strain evidence="2 3">CBS 449.75</strain>
    </source>
</reference>
<evidence type="ECO:0000256" key="1">
    <source>
        <dbReference type="SAM" id="SignalP"/>
    </source>
</evidence>
<evidence type="ECO:0000313" key="3">
    <source>
        <dbReference type="Proteomes" id="UP001610432"/>
    </source>
</evidence>
<feature type="chain" id="PRO_5045045394" evidence="1">
    <location>
        <begin position="19"/>
        <end position="291"/>
    </location>
</feature>
<dbReference type="RefSeq" id="XP_070884696.1">
    <property type="nucleotide sequence ID" value="XM_071025112.1"/>
</dbReference>
<comment type="caution">
    <text evidence="2">The sequence shown here is derived from an EMBL/GenBank/DDBJ whole genome shotgun (WGS) entry which is preliminary data.</text>
</comment>
<protein>
    <submittedName>
        <fullName evidence="2">Uncharacterized protein</fullName>
    </submittedName>
</protein>
<evidence type="ECO:0000313" key="2">
    <source>
        <dbReference type="EMBL" id="KAL2865717.1"/>
    </source>
</evidence>
<dbReference type="Proteomes" id="UP001610432">
    <property type="component" value="Unassembled WGS sequence"/>
</dbReference>
<name>A0ABR4LMH3_9EURO</name>